<evidence type="ECO:0000313" key="3">
    <source>
        <dbReference type="Proteomes" id="UP000198705"/>
    </source>
</evidence>
<proteinExistence type="predicted"/>
<dbReference type="AlphaFoldDB" id="A0A1I4ZHV9"/>
<sequence>MKNQLLFLVCLVFTLVSFAQVKVRPGFKAGINSATVTDINHSSRRIGFQGAMFVNIHFPKVYELQIEASYSNQGFNQNNFTTINPYDGEVYRNSNNEVSIHYIGAAVSNKFFFIPDVGLHFLVGPSLEINVSDNTNGDIIPIDIAFFGGIGYEFPMGLGLEARYKQGFIDVRDDFYNNNYYDDDFTYGNDNNYYNGNNKLNSVIQLSVYYKFGF</sequence>
<feature type="domain" description="Outer membrane protein beta-barrel" evidence="1">
    <location>
        <begin position="18"/>
        <end position="171"/>
    </location>
</feature>
<protein>
    <submittedName>
        <fullName evidence="2">Outer membrane protein beta-barrel domain-containing protein</fullName>
    </submittedName>
</protein>
<keyword evidence="3" id="KW-1185">Reference proteome</keyword>
<dbReference type="STRING" id="649333.SAMN04487989_101841"/>
<dbReference type="InterPro" id="IPR025665">
    <property type="entry name" value="Beta-barrel_OMP_2"/>
</dbReference>
<dbReference type="Pfam" id="PF13568">
    <property type="entry name" value="OMP_b-brl_2"/>
    <property type="match status" value="1"/>
</dbReference>
<evidence type="ECO:0000259" key="1">
    <source>
        <dbReference type="Pfam" id="PF13568"/>
    </source>
</evidence>
<dbReference type="EMBL" id="FOVN01000001">
    <property type="protein sequence ID" value="SFN49875.1"/>
    <property type="molecule type" value="Genomic_DNA"/>
</dbReference>
<reference evidence="3" key="1">
    <citation type="submission" date="2016-10" db="EMBL/GenBank/DDBJ databases">
        <authorList>
            <person name="Varghese N."/>
            <person name="Submissions S."/>
        </authorList>
    </citation>
    <scope>NUCLEOTIDE SEQUENCE [LARGE SCALE GENOMIC DNA]</scope>
    <source>
        <strain evidence="3">DSM 23925</strain>
    </source>
</reference>
<name>A0A1I4ZHV9_9FLAO</name>
<dbReference type="Proteomes" id="UP000198705">
    <property type="component" value="Unassembled WGS sequence"/>
</dbReference>
<accession>A0A1I4ZHV9</accession>
<organism evidence="2 3">
    <name type="scientific">Bizionia echini</name>
    <dbReference type="NCBI Taxonomy" id="649333"/>
    <lineage>
        <taxon>Bacteria</taxon>
        <taxon>Pseudomonadati</taxon>
        <taxon>Bacteroidota</taxon>
        <taxon>Flavobacteriia</taxon>
        <taxon>Flavobacteriales</taxon>
        <taxon>Flavobacteriaceae</taxon>
        <taxon>Bizionia</taxon>
    </lineage>
</organism>
<dbReference type="RefSeq" id="WP_092206363.1">
    <property type="nucleotide sequence ID" value="NZ_FOVN01000001.1"/>
</dbReference>
<gene>
    <name evidence="2" type="ORF">SAMN04487989_101841</name>
</gene>
<dbReference type="OrthoDB" id="947434at2"/>
<evidence type="ECO:0000313" key="2">
    <source>
        <dbReference type="EMBL" id="SFN49875.1"/>
    </source>
</evidence>